<evidence type="ECO:0000259" key="1">
    <source>
        <dbReference type="Pfam" id="PF24964"/>
    </source>
</evidence>
<feature type="domain" description="DUF7769" evidence="1">
    <location>
        <begin position="88"/>
        <end position="133"/>
    </location>
</feature>
<dbReference type="Pfam" id="PF24964">
    <property type="entry name" value="DUF7769"/>
    <property type="match status" value="1"/>
</dbReference>
<evidence type="ECO:0000313" key="3">
    <source>
        <dbReference type="Proteomes" id="UP000054928"/>
    </source>
</evidence>
<proteinExistence type="predicted"/>
<dbReference type="OMA" id="KHGDMKA"/>
<dbReference type="GeneID" id="36402932"/>
<organism evidence="2 3">
    <name type="scientific">Plasmopara halstedii</name>
    <name type="common">Downy mildew of sunflower</name>
    <dbReference type="NCBI Taxonomy" id="4781"/>
    <lineage>
        <taxon>Eukaryota</taxon>
        <taxon>Sar</taxon>
        <taxon>Stramenopiles</taxon>
        <taxon>Oomycota</taxon>
        <taxon>Peronosporomycetes</taxon>
        <taxon>Peronosporales</taxon>
        <taxon>Peronosporaceae</taxon>
        <taxon>Plasmopara</taxon>
    </lineage>
</organism>
<name>A0A0P1B7P8_PLAHL</name>
<dbReference type="EMBL" id="CCYD01003101">
    <property type="protein sequence ID" value="CEG50152.1"/>
    <property type="molecule type" value="Genomic_DNA"/>
</dbReference>
<keyword evidence="3" id="KW-1185">Reference proteome</keyword>
<dbReference type="InterPro" id="IPR056671">
    <property type="entry name" value="DUF7769"/>
</dbReference>
<dbReference type="PANTHER" id="PTHR33889:SF7">
    <property type="entry name" value="OS04G0681850 PROTEIN"/>
    <property type="match status" value="1"/>
</dbReference>
<sequence length="216" mass="23473">MDHATMTTAFPIANSVQSPELVQATSPKADASINAPSKLPEITLNDAEVPAKVPDMTLETLQEAMEFPISPLTGDSSIKSSKEKRKNLTDQQRVVIVHYLLANSAGGRLKHGDMKAAATFFGVHRATIRRLWKLHSASDTMDGLAGNVASRIKGHSGRKPKVPDEELKARIAAVPAERRMTGRGLSTALGVSNSVIVRLIKSGKLRRHPKKLHYIM</sequence>
<accession>A0A0P1B7P8</accession>
<dbReference type="AlphaFoldDB" id="A0A0P1B7P8"/>
<protein>
    <recommendedName>
        <fullName evidence="1">DUF7769 domain-containing protein</fullName>
    </recommendedName>
</protein>
<dbReference type="RefSeq" id="XP_024586521.1">
    <property type="nucleotide sequence ID" value="XM_024721420.1"/>
</dbReference>
<dbReference type="Proteomes" id="UP000054928">
    <property type="component" value="Unassembled WGS sequence"/>
</dbReference>
<reference evidence="3" key="1">
    <citation type="submission" date="2014-09" db="EMBL/GenBank/DDBJ databases">
        <authorList>
            <person name="Sharma Rahul"/>
            <person name="Thines Marco"/>
        </authorList>
    </citation>
    <scope>NUCLEOTIDE SEQUENCE [LARGE SCALE GENOMIC DNA]</scope>
</reference>
<dbReference type="PANTHER" id="PTHR33889">
    <property type="entry name" value="OS04G0681850 PROTEIN"/>
    <property type="match status" value="1"/>
</dbReference>
<evidence type="ECO:0000313" key="2">
    <source>
        <dbReference type="EMBL" id="CEG50152.1"/>
    </source>
</evidence>
<dbReference type="OrthoDB" id="155387at2759"/>